<evidence type="ECO:0000313" key="1">
    <source>
        <dbReference type="EMBL" id="KAA6318741.1"/>
    </source>
</evidence>
<name>A0A5J4QD99_9ZZZZ</name>
<comment type="caution">
    <text evidence="1">The sequence shown here is derived from an EMBL/GenBank/DDBJ whole genome shotgun (WGS) entry which is preliminary data.</text>
</comment>
<gene>
    <name evidence="1" type="ORF">EZS27_031289</name>
</gene>
<dbReference type="AlphaFoldDB" id="A0A5J4QD99"/>
<accession>A0A5J4QD99</accession>
<sequence>MIMYGIYSNYLDSNLVLNVFCLAKIQKTIIVAQNNEVFFLI</sequence>
<reference evidence="1" key="1">
    <citation type="submission" date="2019-03" db="EMBL/GenBank/DDBJ databases">
        <title>Single cell metagenomics reveals metabolic interactions within the superorganism composed of flagellate Streblomastix strix and complex community of Bacteroidetes bacteria on its surface.</title>
        <authorList>
            <person name="Treitli S.C."/>
            <person name="Kolisko M."/>
            <person name="Husnik F."/>
            <person name="Keeling P."/>
            <person name="Hampl V."/>
        </authorList>
    </citation>
    <scope>NUCLEOTIDE SEQUENCE</scope>
    <source>
        <strain evidence="1">STM</strain>
    </source>
</reference>
<protein>
    <submittedName>
        <fullName evidence="1">Uncharacterized protein</fullName>
    </submittedName>
</protein>
<organism evidence="1">
    <name type="scientific">termite gut metagenome</name>
    <dbReference type="NCBI Taxonomy" id="433724"/>
    <lineage>
        <taxon>unclassified sequences</taxon>
        <taxon>metagenomes</taxon>
        <taxon>organismal metagenomes</taxon>
    </lineage>
</organism>
<dbReference type="EMBL" id="SNRY01004097">
    <property type="protein sequence ID" value="KAA6318741.1"/>
    <property type="molecule type" value="Genomic_DNA"/>
</dbReference>
<proteinExistence type="predicted"/>